<dbReference type="InterPro" id="IPR011044">
    <property type="entry name" value="Quino_amine_DH_bsu"/>
</dbReference>
<dbReference type="STRING" id="448385.sce8905"/>
<sequence length="597" mass="61973">MTHAPEKRSGMHSKRMGLRWFGFPSFAALLAACSGGDLSSPEGNDGGSSGDTTSVVAGSGGAAPAPAAGATSSGATSSGATSSGATTSGATSGSAASSSAASGSGGGATTGSTGAGGIDPDTITAPEGKIPNMPMPANKINLPRNNWRDGLVSPTLEAGHHQNQPIVINGYVQGAGNAEIVFYDIADPSAPKMLSRIQSPGFDPKAGPNGVGEAESHQTSVARYGNKFYQVTTAGKGVDIWDVTDARAPRHVKLVELQGIKYGDFTDAVWGMYWQGSVVYIGGTNTGLHILDAADPEDVRFVKKIPTSQFGGVSAGPLWAVGNTLVITTPKDNGGIATMDISDPMNPVALDFITPSKSYICGLYGKHVFVQSPLRAWDVLTDPTDIGSANSPLATLPDSAFRAKGYPAGSEYMSFSDGYMFLGHLRPDAGVSKIDVRDIHRMSIENRIWGRLEFTNGDDQFSISVGSLLVLADDELPYRGMVIAAHSTEPDTTPPAVDTVLPKNGATGLSRKSRIGLSLTDNVELATVHPGSFIVRPVGGQPVKGSFGLYMGIVNFDPDEDLMPNTTYEVVLPKDGVKDLVGNGIAAEFKSTFTTGP</sequence>
<gene>
    <name evidence="4" type="ordered locus">sce8905</name>
</gene>
<dbReference type="eggNOG" id="COG5276">
    <property type="taxonomic scope" value="Bacteria"/>
</dbReference>
<dbReference type="HOGENOM" id="CLU_480521_0_0_7"/>
<proteinExistence type="predicted"/>
<dbReference type="PROSITE" id="PS51257">
    <property type="entry name" value="PROKAR_LIPOPROTEIN"/>
    <property type="match status" value="1"/>
</dbReference>
<protein>
    <submittedName>
        <fullName evidence="4">Secreted protein</fullName>
    </submittedName>
</protein>
<dbReference type="AlphaFoldDB" id="A9G8W0"/>
<reference evidence="4 5" key="1">
    <citation type="journal article" date="2007" name="Nat. Biotechnol.">
        <title>Complete genome sequence of the myxobacterium Sorangium cellulosum.</title>
        <authorList>
            <person name="Schneiker S."/>
            <person name="Perlova O."/>
            <person name="Kaiser O."/>
            <person name="Gerth K."/>
            <person name="Alici A."/>
            <person name="Altmeyer M.O."/>
            <person name="Bartels D."/>
            <person name="Bekel T."/>
            <person name="Beyer S."/>
            <person name="Bode E."/>
            <person name="Bode H.B."/>
            <person name="Bolten C.J."/>
            <person name="Choudhuri J.V."/>
            <person name="Doss S."/>
            <person name="Elnakady Y.A."/>
            <person name="Frank B."/>
            <person name="Gaigalat L."/>
            <person name="Goesmann A."/>
            <person name="Groeger C."/>
            <person name="Gross F."/>
            <person name="Jelsbak L."/>
            <person name="Jelsbak L."/>
            <person name="Kalinowski J."/>
            <person name="Kegler C."/>
            <person name="Knauber T."/>
            <person name="Konietzny S."/>
            <person name="Kopp M."/>
            <person name="Krause L."/>
            <person name="Krug D."/>
            <person name="Linke B."/>
            <person name="Mahmud T."/>
            <person name="Martinez-Arias R."/>
            <person name="McHardy A.C."/>
            <person name="Merai M."/>
            <person name="Meyer F."/>
            <person name="Mormann S."/>
            <person name="Munoz-Dorado J."/>
            <person name="Perez J."/>
            <person name="Pradella S."/>
            <person name="Rachid S."/>
            <person name="Raddatz G."/>
            <person name="Rosenau F."/>
            <person name="Rueckert C."/>
            <person name="Sasse F."/>
            <person name="Scharfe M."/>
            <person name="Schuster S.C."/>
            <person name="Suen G."/>
            <person name="Treuner-Lange A."/>
            <person name="Velicer G.J."/>
            <person name="Vorholter F.-J."/>
            <person name="Weissman K.J."/>
            <person name="Welch R.D."/>
            <person name="Wenzel S.C."/>
            <person name="Whitworth D.E."/>
            <person name="Wilhelm S."/>
            <person name="Wittmann C."/>
            <person name="Bloecker H."/>
            <person name="Puehler A."/>
            <person name="Mueller R."/>
        </authorList>
    </citation>
    <scope>NUCLEOTIDE SEQUENCE [LARGE SCALE GENOMIC DNA]</scope>
    <source>
        <strain evidence="5">So ce56</strain>
    </source>
</reference>
<feature type="domain" description="SbsA Ig-like" evidence="3">
    <location>
        <begin position="491"/>
        <end position="595"/>
    </location>
</feature>
<feature type="compositionally biased region" description="Gly residues" evidence="2">
    <location>
        <begin position="103"/>
        <end position="117"/>
    </location>
</feature>
<name>A9G8W0_SORC5</name>
<accession>A9G8W0</accession>
<evidence type="ECO:0000259" key="3">
    <source>
        <dbReference type="Pfam" id="PF13205"/>
    </source>
</evidence>
<dbReference type="BioCyc" id="SCEL448385:SCE_RS45620-MONOMER"/>
<evidence type="ECO:0000313" key="5">
    <source>
        <dbReference type="Proteomes" id="UP000002139"/>
    </source>
</evidence>
<keyword evidence="5" id="KW-1185">Reference proteome</keyword>
<feature type="compositionally biased region" description="Low complexity" evidence="2">
    <location>
        <begin position="50"/>
        <end position="102"/>
    </location>
</feature>
<feature type="region of interest" description="Disordered" evidence="2">
    <location>
        <begin position="39"/>
        <end position="142"/>
    </location>
</feature>
<keyword evidence="1" id="KW-0732">Signal</keyword>
<organism evidence="4 5">
    <name type="scientific">Sorangium cellulosum (strain So ce56)</name>
    <name type="common">Polyangium cellulosum (strain So ce56)</name>
    <dbReference type="NCBI Taxonomy" id="448385"/>
    <lineage>
        <taxon>Bacteria</taxon>
        <taxon>Pseudomonadati</taxon>
        <taxon>Myxococcota</taxon>
        <taxon>Polyangia</taxon>
        <taxon>Polyangiales</taxon>
        <taxon>Polyangiaceae</taxon>
        <taxon>Sorangium</taxon>
    </lineage>
</organism>
<dbReference type="InterPro" id="IPR032812">
    <property type="entry name" value="SbsA_Ig"/>
</dbReference>
<evidence type="ECO:0000256" key="1">
    <source>
        <dbReference type="ARBA" id="ARBA00022729"/>
    </source>
</evidence>
<evidence type="ECO:0000313" key="4">
    <source>
        <dbReference type="EMBL" id="CAN99077.1"/>
    </source>
</evidence>
<dbReference type="SUPFAM" id="SSF50969">
    <property type="entry name" value="YVTN repeat-like/Quinoprotein amine dehydrogenase"/>
    <property type="match status" value="1"/>
</dbReference>
<evidence type="ECO:0000256" key="2">
    <source>
        <dbReference type="SAM" id="MobiDB-lite"/>
    </source>
</evidence>
<dbReference type="Proteomes" id="UP000002139">
    <property type="component" value="Chromosome"/>
</dbReference>
<dbReference type="KEGG" id="scl:sce8905"/>
<dbReference type="Pfam" id="PF13205">
    <property type="entry name" value="Big_5"/>
    <property type="match status" value="1"/>
</dbReference>
<dbReference type="EMBL" id="AM746676">
    <property type="protein sequence ID" value="CAN99077.1"/>
    <property type="molecule type" value="Genomic_DNA"/>
</dbReference>